<evidence type="ECO:0000256" key="5">
    <source>
        <dbReference type="ARBA" id="ARBA00021779"/>
    </source>
</evidence>
<gene>
    <name evidence="13" type="primary">dat</name>
    <name evidence="13" type="ORF">FZ041_09325</name>
</gene>
<dbReference type="PROSITE" id="PS00770">
    <property type="entry name" value="AA_TRANSFER_CLASS_4"/>
    <property type="match status" value="1"/>
</dbReference>
<comment type="caution">
    <text evidence="13">The sequence shown here is derived from an EMBL/GenBank/DDBJ whole genome shotgun (WGS) entry which is preliminary data.</text>
</comment>
<reference evidence="13 14" key="1">
    <citation type="submission" date="2019-08" db="EMBL/GenBank/DDBJ databases">
        <title>Selenomonas sp. mPRGC5 and Selenomonas sp. mPRGC8 isolated from ruminal fluid of dairy goat (Capra hircus).</title>
        <authorList>
            <person name="Poothong S."/>
            <person name="Nuengjamnong C."/>
            <person name="Tanasupawat S."/>
        </authorList>
    </citation>
    <scope>NUCLEOTIDE SEQUENCE [LARGE SCALE GENOMIC DNA]</scope>
    <source>
        <strain evidence="14">mPRGC8</strain>
    </source>
</reference>
<evidence type="ECO:0000256" key="7">
    <source>
        <dbReference type="ARBA" id="ARBA00022679"/>
    </source>
</evidence>
<comment type="catalytic activity">
    <reaction evidence="9 12">
        <text>D-alanine + 2-oxoglutarate = D-glutamate + pyruvate</text>
        <dbReference type="Rhea" id="RHEA:15869"/>
        <dbReference type="ChEBI" id="CHEBI:15361"/>
        <dbReference type="ChEBI" id="CHEBI:16810"/>
        <dbReference type="ChEBI" id="CHEBI:29986"/>
        <dbReference type="ChEBI" id="CHEBI:57416"/>
        <dbReference type="EC" id="2.6.1.21"/>
    </reaction>
</comment>
<dbReference type="CDD" id="cd01558">
    <property type="entry name" value="D-AAT_like"/>
    <property type="match status" value="1"/>
</dbReference>
<comment type="similarity">
    <text evidence="2 10">Belongs to the class-IV pyridoxal-phosphate-dependent aminotransferase family.</text>
</comment>
<accession>A0A5D6WJY9</accession>
<dbReference type="PANTHER" id="PTHR42743">
    <property type="entry name" value="AMINO-ACID AMINOTRANSFERASE"/>
    <property type="match status" value="1"/>
</dbReference>
<comment type="function">
    <text evidence="12">Acts on the D-isomers of alanine, leucine, aspartate, glutamate, aminobutyrate, norvaline and asparagine. The enzyme transfers an amino group from a substrate D-amino acid to the pyridoxal phosphate cofactor to form pyridoxamine and an alpha-keto acid in the first half-reaction.</text>
</comment>
<comment type="subunit">
    <text evidence="3">Homodimer.</text>
</comment>
<dbReference type="GO" id="GO:0046394">
    <property type="term" value="P:carboxylic acid biosynthetic process"/>
    <property type="evidence" value="ECO:0007669"/>
    <property type="project" value="UniProtKB-ARBA"/>
</dbReference>
<dbReference type="Proteomes" id="UP000322783">
    <property type="component" value="Unassembled WGS sequence"/>
</dbReference>
<dbReference type="GO" id="GO:0047810">
    <property type="term" value="F:D-alanine-2-oxoglutarate aminotransferase activity"/>
    <property type="evidence" value="ECO:0007669"/>
    <property type="project" value="UniProtKB-EC"/>
</dbReference>
<dbReference type="NCBIfam" id="TIGR01121">
    <property type="entry name" value="D_amino_aminoT"/>
    <property type="match status" value="1"/>
</dbReference>
<evidence type="ECO:0000256" key="11">
    <source>
        <dbReference type="RuleBase" id="RU004516"/>
    </source>
</evidence>
<dbReference type="GO" id="GO:0005829">
    <property type="term" value="C:cytosol"/>
    <property type="evidence" value="ECO:0007669"/>
    <property type="project" value="TreeGrafter"/>
</dbReference>
<evidence type="ECO:0000256" key="9">
    <source>
        <dbReference type="ARBA" id="ARBA00047911"/>
    </source>
</evidence>
<dbReference type="Pfam" id="PF01063">
    <property type="entry name" value="Aminotran_4"/>
    <property type="match status" value="1"/>
</dbReference>
<dbReference type="AlphaFoldDB" id="A0A5D6WJY9"/>
<evidence type="ECO:0000256" key="6">
    <source>
        <dbReference type="ARBA" id="ARBA00022576"/>
    </source>
</evidence>
<evidence type="ECO:0000256" key="12">
    <source>
        <dbReference type="RuleBase" id="RU004520"/>
    </source>
</evidence>
<evidence type="ECO:0000256" key="2">
    <source>
        <dbReference type="ARBA" id="ARBA00009320"/>
    </source>
</evidence>
<name>A0A5D6WJY9_9FIRM</name>
<dbReference type="EC" id="2.6.1.21" evidence="4 12"/>
<evidence type="ECO:0000256" key="4">
    <source>
        <dbReference type="ARBA" id="ARBA00012874"/>
    </source>
</evidence>
<evidence type="ECO:0000256" key="1">
    <source>
        <dbReference type="ARBA" id="ARBA00001933"/>
    </source>
</evidence>
<evidence type="ECO:0000313" key="13">
    <source>
        <dbReference type="EMBL" id="TYZ28127.1"/>
    </source>
</evidence>
<dbReference type="GO" id="GO:0030170">
    <property type="term" value="F:pyridoxal phosphate binding"/>
    <property type="evidence" value="ECO:0007669"/>
    <property type="project" value="InterPro"/>
</dbReference>
<protein>
    <recommendedName>
        <fullName evidence="5 12">D-alanine aminotransferase</fullName>
        <ecNumber evidence="4 12">2.6.1.21</ecNumber>
    </recommendedName>
</protein>
<dbReference type="FunFam" id="3.20.10.10:FF:000002">
    <property type="entry name" value="D-alanine aminotransferase"/>
    <property type="match status" value="1"/>
</dbReference>
<proteinExistence type="inferred from homology"/>
<sequence length="295" mass="33328">MTSNQEASFMEYGFFNGEFITLDTAKVQLEDRGYQFGDGIYEATRVYNGKCFALERHLARCRRSLRELRIPITYMDEELTAIHYDLIQKSGIQNGVIYFQITRATAPRTHYFPDQVIPNLSMTIRESEPNRKWQEDGIACMLAEDIRWLRCDIKSLNLLGNVLAKQAAHEKGLQGAIQFRKDTDLITEGSSSNFFIVKDGLIWTHPTDNLILKGVTRSILLEEVIPQLGYTVVEKAFTPEFALSAAEAFVTSTSLEVTPVVNIDGHTIGNGTPGKITQSLLQGYRELVQKECYNA</sequence>
<keyword evidence="14" id="KW-1185">Reference proteome</keyword>
<evidence type="ECO:0000256" key="3">
    <source>
        <dbReference type="ARBA" id="ARBA00011738"/>
    </source>
</evidence>
<dbReference type="InterPro" id="IPR001544">
    <property type="entry name" value="Aminotrans_IV"/>
</dbReference>
<dbReference type="PANTHER" id="PTHR42743:SF10">
    <property type="entry name" value="D-ALANINE AMINOTRANSFERASE"/>
    <property type="match status" value="1"/>
</dbReference>
<evidence type="ECO:0000256" key="8">
    <source>
        <dbReference type="ARBA" id="ARBA00022898"/>
    </source>
</evidence>
<dbReference type="InterPro" id="IPR036038">
    <property type="entry name" value="Aminotransferase-like"/>
</dbReference>
<dbReference type="EMBL" id="VTOZ01000018">
    <property type="protein sequence ID" value="TYZ28127.1"/>
    <property type="molecule type" value="Genomic_DNA"/>
</dbReference>
<evidence type="ECO:0000313" key="14">
    <source>
        <dbReference type="Proteomes" id="UP000322783"/>
    </source>
</evidence>
<dbReference type="InterPro" id="IPR043131">
    <property type="entry name" value="BCAT-like_N"/>
</dbReference>
<organism evidence="13 14">
    <name type="scientific">Selenomonas caprae</name>
    <dbReference type="NCBI Taxonomy" id="2606905"/>
    <lineage>
        <taxon>Bacteria</taxon>
        <taxon>Bacillati</taxon>
        <taxon>Bacillota</taxon>
        <taxon>Negativicutes</taxon>
        <taxon>Selenomonadales</taxon>
        <taxon>Selenomonadaceae</taxon>
        <taxon>Selenomonas</taxon>
    </lineage>
</organism>
<keyword evidence="6 13" id="KW-0032">Aminotransferase</keyword>
<comment type="cofactor">
    <cofactor evidence="1 11">
        <name>pyridoxal 5'-phosphate</name>
        <dbReference type="ChEBI" id="CHEBI:597326"/>
    </cofactor>
</comment>
<dbReference type="InterPro" id="IPR043132">
    <property type="entry name" value="BCAT-like_C"/>
</dbReference>
<dbReference type="InterPro" id="IPR018300">
    <property type="entry name" value="Aminotrans_IV_CS"/>
</dbReference>
<dbReference type="GO" id="GO:0008652">
    <property type="term" value="P:amino acid biosynthetic process"/>
    <property type="evidence" value="ECO:0007669"/>
    <property type="project" value="UniProtKB-ARBA"/>
</dbReference>
<dbReference type="GO" id="GO:0046416">
    <property type="term" value="P:D-amino acid metabolic process"/>
    <property type="evidence" value="ECO:0007669"/>
    <property type="project" value="InterPro"/>
</dbReference>
<evidence type="ECO:0000256" key="10">
    <source>
        <dbReference type="RuleBase" id="RU004106"/>
    </source>
</evidence>
<keyword evidence="7 13" id="KW-0808">Transferase</keyword>
<keyword evidence="8 11" id="KW-0663">Pyridoxal phosphate</keyword>
<dbReference type="InterPro" id="IPR005784">
    <property type="entry name" value="D_amino_transT"/>
</dbReference>
<dbReference type="Gene3D" id="3.30.470.10">
    <property type="match status" value="1"/>
</dbReference>
<dbReference type="Gene3D" id="3.20.10.10">
    <property type="entry name" value="D-amino Acid Aminotransferase, subunit A, domain 2"/>
    <property type="match status" value="1"/>
</dbReference>
<dbReference type="InterPro" id="IPR050571">
    <property type="entry name" value="Class-IV_PLP-Dep_Aminotrnsfr"/>
</dbReference>
<dbReference type="SUPFAM" id="SSF56752">
    <property type="entry name" value="D-aminoacid aminotransferase-like PLP-dependent enzymes"/>
    <property type="match status" value="1"/>
</dbReference>